<organism evidence="1 2">
    <name type="scientific">Nocardia speluncae</name>
    <dbReference type="NCBI Taxonomy" id="419477"/>
    <lineage>
        <taxon>Bacteria</taxon>
        <taxon>Bacillati</taxon>
        <taxon>Actinomycetota</taxon>
        <taxon>Actinomycetes</taxon>
        <taxon>Mycobacteriales</taxon>
        <taxon>Nocardiaceae</taxon>
        <taxon>Nocardia</taxon>
    </lineage>
</organism>
<sequence length="176" mass="19672">MSEFAKHLQNALNGTNDSVSRDELKEMLSGYLHTPAKPVYDPEAEALGEAIQEKLSGRDSLKDELLGRMHAAGMDVRNWTPPAVDPLTAMDNRLGESIKRERVKHEAMLAEYRASVDPEAQRLNDLADELQREGEAQNTQEIRGPVDLGWSPAGPGALNHDFREHNHTYNNIADIY</sequence>
<evidence type="ECO:0000313" key="1">
    <source>
        <dbReference type="EMBL" id="NKY35233.1"/>
    </source>
</evidence>
<gene>
    <name evidence="1" type="ORF">HGA13_19475</name>
</gene>
<name>A0A846XKY0_9NOCA</name>
<dbReference type="AlphaFoldDB" id="A0A846XKY0"/>
<reference evidence="1 2" key="1">
    <citation type="submission" date="2020-04" db="EMBL/GenBank/DDBJ databases">
        <title>MicrobeNet Type strains.</title>
        <authorList>
            <person name="Nicholson A.C."/>
        </authorList>
    </citation>
    <scope>NUCLEOTIDE SEQUENCE [LARGE SCALE GENOMIC DNA]</scope>
    <source>
        <strain evidence="1 2">DSM 45078</strain>
    </source>
</reference>
<dbReference type="RefSeq" id="WP_157112790.1">
    <property type="nucleotide sequence ID" value="NZ_JAAXOO010000005.1"/>
</dbReference>
<comment type="caution">
    <text evidence="1">The sequence shown here is derived from an EMBL/GenBank/DDBJ whole genome shotgun (WGS) entry which is preliminary data.</text>
</comment>
<proteinExistence type="predicted"/>
<dbReference type="EMBL" id="JAAXOO010000005">
    <property type="protein sequence ID" value="NKY35233.1"/>
    <property type="molecule type" value="Genomic_DNA"/>
</dbReference>
<keyword evidence="2" id="KW-1185">Reference proteome</keyword>
<accession>A0A846XKY0</accession>
<protein>
    <submittedName>
        <fullName evidence="1">Uncharacterized protein</fullName>
    </submittedName>
</protein>
<evidence type="ECO:0000313" key="2">
    <source>
        <dbReference type="Proteomes" id="UP000565715"/>
    </source>
</evidence>
<dbReference type="Proteomes" id="UP000565715">
    <property type="component" value="Unassembled WGS sequence"/>
</dbReference>